<dbReference type="Proteomes" id="UP000276133">
    <property type="component" value="Unassembled WGS sequence"/>
</dbReference>
<dbReference type="EMBL" id="REGN01002038">
    <property type="protein sequence ID" value="RNA30836.1"/>
    <property type="molecule type" value="Genomic_DNA"/>
</dbReference>
<reference evidence="1 2" key="1">
    <citation type="journal article" date="2018" name="Sci. Rep.">
        <title>Genomic signatures of local adaptation to the degree of environmental predictability in rotifers.</title>
        <authorList>
            <person name="Franch-Gras L."/>
            <person name="Hahn C."/>
            <person name="Garcia-Roger E.M."/>
            <person name="Carmona M.J."/>
            <person name="Serra M."/>
            <person name="Gomez A."/>
        </authorList>
    </citation>
    <scope>NUCLEOTIDE SEQUENCE [LARGE SCALE GENOMIC DNA]</scope>
    <source>
        <strain evidence="1">HYR1</strain>
    </source>
</reference>
<proteinExistence type="predicted"/>
<accession>A0A3M7S4V2</accession>
<gene>
    <name evidence="1" type="ORF">BpHYR1_003015</name>
</gene>
<protein>
    <submittedName>
        <fullName evidence="1">Uncharacterized protein</fullName>
    </submittedName>
</protein>
<comment type="caution">
    <text evidence="1">The sequence shown here is derived from an EMBL/GenBank/DDBJ whole genome shotgun (WGS) entry which is preliminary data.</text>
</comment>
<dbReference type="AlphaFoldDB" id="A0A3M7S4V2"/>
<name>A0A3M7S4V2_BRAPC</name>
<evidence type="ECO:0000313" key="1">
    <source>
        <dbReference type="EMBL" id="RNA30836.1"/>
    </source>
</evidence>
<keyword evidence="2" id="KW-1185">Reference proteome</keyword>
<organism evidence="1 2">
    <name type="scientific">Brachionus plicatilis</name>
    <name type="common">Marine rotifer</name>
    <name type="synonym">Brachionus muelleri</name>
    <dbReference type="NCBI Taxonomy" id="10195"/>
    <lineage>
        <taxon>Eukaryota</taxon>
        <taxon>Metazoa</taxon>
        <taxon>Spiralia</taxon>
        <taxon>Gnathifera</taxon>
        <taxon>Rotifera</taxon>
        <taxon>Eurotatoria</taxon>
        <taxon>Monogononta</taxon>
        <taxon>Pseudotrocha</taxon>
        <taxon>Ploima</taxon>
        <taxon>Brachionidae</taxon>
        <taxon>Brachionus</taxon>
    </lineage>
</organism>
<sequence>MKLDRNFELKKKCLFRMKLYTDIAIYNFLHIINILNFVELTTRSQVTLVTLNPSQPEKCPREFYQLANDTKVKFSDTLLKGYYQKHPKIAKIMLNTPLPFYK</sequence>
<evidence type="ECO:0000313" key="2">
    <source>
        <dbReference type="Proteomes" id="UP000276133"/>
    </source>
</evidence>